<feature type="domain" description="DUF218" evidence="1">
    <location>
        <begin position="10"/>
        <end position="90"/>
    </location>
</feature>
<organism evidence="2 3">
    <name type="scientific">Spartinivicinus poritis</name>
    <dbReference type="NCBI Taxonomy" id="2994640"/>
    <lineage>
        <taxon>Bacteria</taxon>
        <taxon>Pseudomonadati</taxon>
        <taxon>Pseudomonadota</taxon>
        <taxon>Gammaproteobacteria</taxon>
        <taxon>Oceanospirillales</taxon>
        <taxon>Zooshikellaceae</taxon>
        <taxon>Spartinivicinus</taxon>
    </lineage>
</organism>
<dbReference type="EMBL" id="JAPMOU010000003">
    <property type="protein sequence ID" value="MDE1460968.1"/>
    <property type="molecule type" value="Genomic_DNA"/>
</dbReference>
<comment type="caution">
    <text evidence="2">The sequence shown here is derived from an EMBL/GenBank/DDBJ whole genome shotgun (WGS) entry which is preliminary data.</text>
</comment>
<gene>
    <name evidence="2" type="ORF">ORQ98_03185</name>
</gene>
<dbReference type="Pfam" id="PF02698">
    <property type="entry name" value="DUF218"/>
    <property type="match status" value="1"/>
</dbReference>
<keyword evidence="3" id="KW-1185">Reference proteome</keyword>
<sequence length="119" mass="13209">MLESSQVRAVVSSGMGKEGFSEIDVIQYYLLKSGIPNGAIIVDADGYTSSQTSKNTFGFVEKGSRVIAISQCYHLSRTKLSLRNSGFIVVYGYCPDYYELRGIYLVTINTTSSYILRYS</sequence>
<evidence type="ECO:0000259" key="1">
    <source>
        <dbReference type="Pfam" id="PF02698"/>
    </source>
</evidence>
<dbReference type="InterPro" id="IPR003848">
    <property type="entry name" value="DUF218"/>
</dbReference>
<evidence type="ECO:0000313" key="2">
    <source>
        <dbReference type="EMBL" id="MDE1460968.1"/>
    </source>
</evidence>
<accession>A0ABT5U3N4</accession>
<proteinExistence type="predicted"/>
<dbReference type="Proteomes" id="UP001528823">
    <property type="component" value="Unassembled WGS sequence"/>
</dbReference>
<protein>
    <submittedName>
        <fullName evidence="2">YdcF family protein</fullName>
    </submittedName>
</protein>
<evidence type="ECO:0000313" key="3">
    <source>
        <dbReference type="Proteomes" id="UP001528823"/>
    </source>
</evidence>
<name>A0ABT5U3N4_9GAMM</name>
<reference evidence="2 3" key="1">
    <citation type="submission" date="2022-11" db="EMBL/GenBank/DDBJ databases">
        <title>Spartinivicinus poritis sp. nov., isolated from scleractinian coral Porites lutea.</title>
        <authorList>
            <person name="Zhang G."/>
            <person name="Cai L."/>
            <person name="Wei Q."/>
        </authorList>
    </citation>
    <scope>NUCLEOTIDE SEQUENCE [LARGE SCALE GENOMIC DNA]</scope>
    <source>
        <strain evidence="2 3">A2-2</strain>
    </source>
</reference>